<evidence type="ECO:0000313" key="4">
    <source>
        <dbReference type="EMBL" id="KNX38015.1"/>
    </source>
</evidence>
<dbReference type="CDD" id="cd02440">
    <property type="entry name" value="AdoMet_MTases"/>
    <property type="match status" value="1"/>
</dbReference>
<dbReference type="GO" id="GO:0030798">
    <property type="term" value="F:trans-aconitate 2-methyltransferase activity"/>
    <property type="evidence" value="ECO:0007669"/>
    <property type="project" value="UniProtKB-EC"/>
</dbReference>
<name>A0A0L6CK79_9MICO</name>
<keyword evidence="2 4" id="KW-0808">Transferase</keyword>
<evidence type="ECO:0000313" key="5">
    <source>
        <dbReference type="Proteomes" id="UP000037397"/>
    </source>
</evidence>
<dbReference type="PATRIC" id="fig|1631356.3.peg.2761"/>
<dbReference type="STRING" id="1631356.VV01_14045"/>
<dbReference type="Gene3D" id="3.40.50.150">
    <property type="entry name" value="Vaccinia Virus protein VP39"/>
    <property type="match status" value="1"/>
</dbReference>
<reference evidence="5" key="1">
    <citation type="submission" date="2015-03" db="EMBL/GenBank/DDBJ databases">
        <title>Luteipulveratus halotolerans sp. nov., a novel actinobacterium (Dermacoccaceae) from Sarawak, Malaysia.</title>
        <authorList>
            <person name="Juboi H."/>
            <person name="Basik A."/>
            <person name="Shamsul S.S."/>
            <person name="Arnold P."/>
            <person name="Schmitt E.K."/>
            <person name="Sanglier J.-J."/>
            <person name="Yeo T."/>
        </authorList>
    </citation>
    <scope>NUCLEOTIDE SEQUENCE [LARGE SCALE GENOMIC DNA]</scope>
    <source>
        <strain evidence="5">C296001</strain>
    </source>
</reference>
<dbReference type="AlphaFoldDB" id="A0A0L6CK79"/>
<proteinExistence type="predicted"/>
<evidence type="ECO:0000259" key="3">
    <source>
        <dbReference type="Pfam" id="PF13649"/>
    </source>
</evidence>
<gene>
    <name evidence="4" type="ORF">VV01_14045</name>
</gene>
<dbReference type="RefSeq" id="WP_050670426.1">
    <property type="nucleotide sequence ID" value="NZ_LAIR01000002.1"/>
</dbReference>
<accession>A0A0L6CK79</accession>
<feature type="domain" description="Methyltransferase" evidence="3">
    <location>
        <begin position="35"/>
        <end position="128"/>
    </location>
</feature>
<dbReference type="EC" id="2.1.1.144" evidence="4"/>
<protein>
    <submittedName>
        <fullName evidence="4">Trans-aconitate methyltransferase</fullName>
        <ecNumber evidence="4">2.1.1.144</ecNumber>
    </submittedName>
</protein>
<dbReference type="PANTHER" id="PTHR43861:SF1">
    <property type="entry name" value="TRANS-ACONITATE 2-METHYLTRANSFERASE"/>
    <property type="match status" value="1"/>
</dbReference>
<evidence type="ECO:0000256" key="2">
    <source>
        <dbReference type="ARBA" id="ARBA00022679"/>
    </source>
</evidence>
<dbReference type="InterPro" id="IPR023149">
    <property type="entry name" value="Trans_acon_MeTrfase_C"/>
</dbReference>
<organism evidence="4 5">
    <name type="scientific">Luteipulveratus halotolerans</name>
    <dbReference type="NCBI Taxonomy" id="1631356"/>
    <lineage>
        <taxon>Bacteria</taxon>
        <taxon>Bacillati</taxon>
        <taxon>Actinomycetota</taxon>
        <taxon>Actinomycetes</taxon>
        <taxon>Micrococcales</taxon>
        <taxon>Dermacoccaceae</taxon>
        <taxon>Luteipulveratus</taxon>
    </lineage>
</organism>
<dbReference type="Proteomes" id="UP000037397">
    <property type="component" value="Unassembled WGS sequence"/>
</dbReference>
<keyword evidence="1 4" id="KW-0489">Methyltransferase</keyword>
<dbReference type="OrthoDB" id="9795085at2"/>
<comment type="caution">
    <text evidence="4">The sequence shown here is derived from an EMBL/GenBank/DDBJ whole genome shotgun (WGS) entry which is preliminary data.</text>
</comment>
<dbReference type="PANTHER" id="PTHR43861">
    <property type="entry name" value="TRANS-ACONITATE 2-METHYLTRANSFERASE-RELATED"/>
    <property type="match status" value="1"/>
</dbReference>
<dbReference type="Gene3D" id="1.10.150.290">
    <property type="entry name" value="S-adenosyl-L-methionine-dependent methyltransferases"/>
    <property type="match status" value="1"/>
</dbReference>
<dbReference type="SUPFAM" id="SSF53335">
    <property type="entry name" value="S-adenosyl-L-methionine-dependent methyltransferases"/>
    <property type="match status" value="1"/>
</dbReference>
<dbReference type="InterPro" id="IPR041698">
    <property type="entry name" value="Methyltransf_25"/>
</dbReference>
<dbReference type="EMBL" id="LAIR01000002">
    <property type="protein sequence ID" value="KNX38015.1"/>
    <property type="molecule type" value="Genomic_DNA"/>
</dbReference>
<evidence type="ECO:0000256" key="1">
    <source>
        <dbReference type="ARBA" id="ARBA00022603"/>
    </source>
</evidence>
<sequence length="264" mass="28755">MAVWAPSQYERFADQRNRPFFDLLGRVDAEKSSLVVDLGCGNGPLTLAAAQRWPGARVVGVDSSGDMLDRARDLDTDGRVEWVQADVARWDLTGAGAPDVIVSNATLQWVPGHLDLIPGWLDALRPGGWFAMQVPGNFRAPSHVAIREVAAAQPRGAELTAALRADPVAEPPAYAEVLASRCAHLDVWETTYLQVLDPAGEQDAPVLEWVKGTALRPLLDLLEGAEREAFLADLRDRLAHEYPRAAYGTPFPFRRIFAVGQVAA</sequence>
<keyword evidence="5" id="KW-1185">Reference proteome</keyword>
<dbReference type="GO" id="GO:0032259">
    <property type="term" value="P:methylation"/>
    <property type="evidence" value="ECO:0007669"/>
    <property type="project" value="UniProtKB-KW"/>
</dbReference>
<dbReference type="InterPro" id="IPR029063">
    <property type="entry name" value="SAM-dependent_MTases_sf"/>
</dbReference>
<dbReference type="Pfam" id="PF13649">
    <property type="entry name" value="Methyltransf_25"/>
    <property type="match status" value="1"/>
</dbReference>